<keyword evidence="1" id="KW-1133">Transmembrane helix</keyword>
<keyword evidence="1" id="KW-0472">Membrane</keyword>
<dbReference type="Proteomes" id="UP000003494">
    <property type="component" value="Unassembled WGS sequence"/>
</dbReference>
<name>C4GCN8_9FIRM</name>
<sequence>MYSGSHIIARLLPLSSALTNFAAFPLFPAFLPIFAFPPQLHQAPQWLKKRKPLGLPFLCTVPVQNQR</sequence>
<keyword evidence="1" id="KW-0812">Transmembrane</keyword>
<dbReference type="HOGENOM" id="CLU_2810076_0_0_9"/>
<protein>
    <submittedName>
        <fullName evidence="2">Uncharacterized protein</fullName>
    </submittedName>
</protein>
<evidence type="ECO:0000313" key="2">
    <source>
        <dbReference type="EMBL" id="EEP27738.1"/>
    </source>
</evidence>
<organism evidence="2 3">
    <name type="scientific">Shuttleworthella satelles DSM 14600</name>
    <dbReference type="NCBI Taxonomy" id="626523"/>
    <lineage>
        <taxon>Bacteria</taxon>
        <taxon>Bacillati</taxon>
        <taxon>Bacillota</taxon>
        <taxon>Clostridia</taxon>
        <taxon>Lachnospirales</taxon>
        <taxon>Lachnospiraceae</taxon>
        <taxon>Shuttleworthella</taxon>
    </lineage>
</organism>
<dbReference type="EMBL" id="ACIP02000004">
    <property type="protein sequence ID" value="EEP27738.1"/>
    <property type="molecule type" value="Genomic_DNA"/>
</dbReference>
<comment type="caution">
    <text evidence="2">The sequence shown here is derived from an EMBL/GenBank/DDBJ whole genome shotgun (WGS) entry which is preliminary data.</text>
</comment>
<evidence type="ECO:0000313" key="3">
    <source>
        <dbReference type="Proteomes" id="UP000003494"/>
    </source>
</evidence>
<keyword evidence="3" id="KW-1185">Reference proteome</keyword>
<accession>C4GCN8</accession>
<evidence type="ECO:0000256" key="1">
    <source>
        <dbReference type="SAM" id="Phobius"/>
    </source>
</evidence>
<dbReference type="STRING" id="626523.GCWU000342_01732"/>
<feature type="transmembrane region" description="Helical" evidence="1">
    <location>
        <begin position="20"/>
        <end position="40"/>
    </location>
</feature>
<proteinExistence type="predicted"/>
<dbReference type="AlphaFoldDB" id="C4GCN8"/>
<gene>
    <name evidence="2" type="ORF">GCWU000342_01732</name>
</gene>
<reference evidence="2" key="1">
    <citation type="submission" date="2009-04" db="EMBL/GenBank/DDBJ databases">
        <authorList>
            <person name="Weinstock G."/>
            <person name="Sodergren E."/>
            <person name="Clifton S."/>
            <person name="Fulton L."/>
            <person name="Fulton B."/>
            <person name="Courtney L."/>
            <person name="Fronick C."/>
            <person name="Harrison M."/>
            <person name="Strong C."/>
            <person name="Farmer C."/>
            <person name="Delahaunty K."/>
            <person name="Markovic C."/>
            <person name="Hall O."/>
            <person name="Minx P."/>
            <person name="Tomlinson C."/>
            <person name="Mitreva M."/>
            <person name="Nelson J."/>
            <person name="Hou S."/>
            <person name="Wollam A."/>
            <person name="Pepin K.H."/>
            <person name="Johnson M."/>
            <person name="Bhonagiri V."/>
            <person name="Nash W.E."/>
            <person name="Warren W."/>
            <person name="Chinwalla A."/>
            <person name="Mardis E.R."/>
            <person name="Wilson R.K."/>
        </authorList>
    </citation>
    <scope>NUCLEOTIDE SEQUENCE [LARGE SCALE GENOMIC DNA]</scope>
    <source>
        <strain evidence="2">DSM 14600</strain>
    </source>
</reference>